<reference evidence="2 3" key="1">
    <citation type="submission" date="2015-01" db="EMBL/GenBank/DDBJ databases">
        <title>The Genome Sequence of Rhinocladiella mackenzie CBS 650.93.</title>
        <authorList>
            <consortium name="The Broad Institute Genomics Platform"/>
            <person name="Cuomo C."/>
            <person name="de Hoog S."/>
            <person name="Gorbushina A."/>
            <person name="Stielow B."/>
            <person name="Teixiera M."/>
            <person name="Abouelleil A."/>
            <person name="Chapman S.B."/>
            <person name="Priest M."/>
            <person name="Young S.K."/>
            <person name="Wortman J."/>
            <person name="Nusbaum C."/>
            <person name="Birren B."/>
        </authorList>
    </citation>
    <scope>NUCLEOTIDE SEQUENCE [LARGE SCALE GENOMIC DNA]</scope>
    <source>
        <strain evidence="2 3">CBS 650.93</strain>
    </source>
</reference>
<evidence type="ECO:0000313" key="2">
    <source>
        <dbReference type="EMBL" id="KIX02529.1"/>
    </source>
</evidence>
<dbReference type="VEuPathDB" id="FungiDB:Z518_08470"/>
<dbReference type="GeneID" id="25296541"/>
<evidence type="ECO:0000313" key="3">
    <source>
        <dbReference type="Proteomes" id="UP000053617"/>
    </source>
</evidence>
<dbReference type="EMBL" id="KN847480">
    <property type="protein sequence ID" value="KIX02529.1"/>
    <property type="molecule type" value="Genomic_DNA"/>
</dbReference>
<dbReference type="STRING" id="1442369.A0A0D2I9L8"/>
<proteinExistence type="predicted"/>
<keyword evidence="3" id="KW-1185">Reference proteome</keyword>
<gene>
    <name evidence="2" type="ORF">Z518_08470</name>
</gene>
<sequence length="355" mass="40824">MAFAGDDGMTPPAPAPITIPQAVEDLQKALIQIRRKLKTLIDWYIYPVIVPNEIKAYDPRLQILESRLISLSTLSYQQLPYLFDNSDGIAAHYLLNILDQLLNSMVGIQKIFVEHYDRDLDERRPFGTIWDTLQYRSDQLKLVPQFLPHNPRRQRPEDLRTNELGNFCRGALQMINNRDKGRISHLENKDLLPENKRKLKAFGGAFLFWECPECAYRVRYHVANSSSSNIHTATEIREHNGLGIQYRSSFLARCHLYLPLSEKSSTSSTSSNRRQSQSISTLSSSSPKYGCVFCFACGRDLERGDTAFNTPRELAEHIVLEHKRILPPSMILHRFLVAVEGKMHDPCQRWDLNLL</sequence>
<protein>
    <submittedName>
        <fullName evidence="2">Rhinocladiella mackenziei CBS 650.93 unplaced genomic scaffold supercont1.6, whole genome shotgun sequence</fullName>
    </submittedName>
</protein>
<dbReference type="HOGENOM" id="CLU_842061_0_0_1"/>
<dbReference type="AlphaFoldDB" id="A0A0D2I9L8"/>
<evidence type="ECO:0000256" key="1">
    <source>
        <dbReference type="SAM" id="MobiDB-lite"/>
    </source>
</evidence>
<dbReference type="Proteomes" id="UP000053617">
    <property type="component" value="Unassembled WGS sequence"/>
</dbReference>
<dbReference type="RefSeq" id="XP_013269665.1">
    <property type="nucleotide sequence ID" value="XM_013414211.1"/>
</dbReference>
<feature type="compositionally biased region" description="Low complexity" evidence="1">
    <location>
        <begin position="264"/>
        <end position="285"/>
    </location>
</feature>
<name>A0A0D2I9L8_9EURO</name>
<dbReference type="OrthoDB" id="4155372at2759"/>
<accession>A0A0D2I9L8</accession>
<organism evidence="2 3">
    <name type="scientific">Rhinocladiella mackenziei CBS 650.93</name>
    <dbReference type="NCBI Taxonomy" id="1442369"/>
    <lineage>
        <taxon>Eukaryota</taxon>
        <taxon>Fungi</taxon>
        <taxon>Dikarya</taxon>
        <taxon>Ascomycota</taxon>
        <taxon>Pezizomycotina</taxon>
        <taxon>Eurotiomycetes</taxon>
        <taxon>Chaetothyriomycetidae</taxon>
        <taxon>Chaetothyriales</taxon>
        <taxon>Herpotrichiellaceae</taxon>
        <taxon>Rhinocladiella</taxon>
    </lineage>
</organism>
<feature type="region of interest" description="Disordered" evidence="1">
    <location>
        <begin position="262"/>
        <end position="285"/>
    </location>
</feature>